<keyword evidence="1" id="KW-1133">Transmembrane helix</keyword>
<evidence type="ECO:0000259" key="2">
    <source>
        <dbReference type="Pfam" id="PF04892"/>
    </source>
</evidence>
<keyword evidence="1" id="KW-0812">Transmembrane</keyword>
<feature type="transmembrane region" description="Helical" evidence="1">
    <location>
        <begin position="6"/>
        <end position="30"/>
    </location>
</feature>
<keyword evidence="1" id="KW-0472">Membrane</keyword>
<evidence type="ECO:0000313" key="4">
    <source>
        <dbReference type="Proteomes" id="UP000320888"/>
    </source>
</evidence>
<comment type="caution">
    <text evidence="3">The sequence shown here is derived from an EMBL/GenBank/DDBJ whole genome shotgun (WGS) entry which is preliminary data.</text>
</comment>
<sequence length="193" mass="19829">MWQMVWGITPATVTLSLLGASALGTGLALWEGRDPADPWPRRTAGVLLAGWLALLLVVTLAPVQPVGSGDATVWWLPGEGLFDPGAPLPPDEVPVLVREQLAVAALYLPVALLLRCAAPRRSAAGVFLPGVALCVAVEAAQAVMRAGRIADVNDVLCGAAGTGLGLGVAALARSAAAVMRRRGPRRRAARAAP</sequence>
<feature type="transmembrane region" description="Helical" evidence="1">
    <location>
        <begin position="95"/>
        <end position="114"/>
    </location>
</feature>
<evidence type="ECO:0000256" key="1">
    <source>
        <dbReference type="SAM" id="Phobius"/>
    </source>
</evidence>
<gene>
    <name evidence="3" type="ORF">FNZ23_12195</name>
</gene>
<dbReference type="InterPro" id="IPR006976">
    <property type="entry name" value="VanZ-like"/>
</dbReference>
<organism evidence="3 4">
    <name type="scientific">Streptomyces benahoarensis</name>
    <dbReference type="NCBI Taxonomy" id="2595054"/>
    <lineage>
        <taxon>Bacteria</taxon>
        <taxon>Bacillati</taxon>
        <taxon>Actinomycetota</taxon>
        <taxon>Actinomycetes</taxon>
        <taxon>Kitasatosporales</taxon>
        <taxon>Streptomycetaceae</taxon>
        <taxon>Streptomyces</taxon>
    </lineage>
</organism>
<dbReference type="EMBL" id="VKLS01000115">
    <property type="protein sequence ID" value="TSB41589.1"/>
    <property type="molecule type" value="Genomic_DNA"/>
</dbReference>
<dbReference type="Proteomes" id="UP000320888">
    <property type="component" value="Unassembled WGS sequence"/>
</dbReference>
<protein>
    <submittedName>
        <fullName evidence="3">VanZ family protein</fullName>
    </submittedName>
</protein>
<dbReference type="Pfam" id="PF04892">
    <property type="entry name" value="VanZ"/>
    <property type="match status" value="1"/>
</dbReference>
<name>A0A553ZJF6_9ACTN</name>
<feature type="transmembrane region" description="Helical" evidence="1">
    <location>
        <begin position="126"/>
        <end position="144"/>
    </location>
</feature>
<evidence type="ECO:0000313" key="3">
    <source>
        <dbReference type="EMBL" id="TSB41589.1"/>
    </source>
</evidence>
<feature type="transmembrane region" description="Helical" evidence="1">
    <location>
        <begin position="42"/>
        <end position="63"/>
    </location>
</feature>
<dbReference type="AlphaFoldDB" id="A0A553ZJF6"/>
<reference evidence="3 4" key="1">
    <citation type="submission" date="2019-07" db="EMBL/GenBank/DDBJ databases">
        <title>Draft genome for Streptomyces benahoarensis MZ03-48.</title>
        <authorList>
            <person name="Gonzalez-Pimentel J.L."/>
        </authorList>
    </citation>
    <scope>NUCLEOTIDE SEQUENCE [LARGE SCALE GENOMIC DNA]</scope>
    <source>
        <strain evidence="3 4">MZ03-48</strain>
    </source>
</reference>
<keyword evidence="4" id="KW-1185">Reference proteome</keyword>
<feature type="domain" description="VanZ-like" evidence="2">
    <location>
        <begin position="104"/>
        <end position="172"/>
    </location>
</feature>
<accession>A0A553ZJF6</accession>
<feature type="transmembrane region" description="Helical" evidence="1">
    <location>
        <begin position="156"/>
        <end position="178"/>
    </location>
</feature>
<proteinExistence type="predicted"/>